<name>A0A8H3AMA0_9AGAM</name>
<dbReference type="AlphaFoldDB" id="A0A8H3AMA0"/>
<evidence type="ECO:0000313" key="2">
    <source>
        <dbReference type="Proteomes" id="UP000663841"/>
    </source>
</evidence>
<evidence type="ECO:0000313" key="1">
    <source>
        <dbReference type="EMBL" id="CAE6428504.1"/>
    </source>
</evidence>
<sequence length="167" mass="18022">MWGFLIVSQPPLIGGRTVPRVDDNWGGCHMTSPKYTQPFSFEQACQLDAPTIAEEIARLQNSLRVLTETQKQLQDAISSAPTADADIQQAFEENLQVIGSQEERIAMLRKALEAQGAAIADNPHYQVQSQVISSSVAVPNGAASVPATTGMFEQTTNQSDESGGVYL</sequence>
<reference evidence="1" key="1">
    <citation type="submission" date="2021-01" db="EMBL/GenBank/DDBJ databases">
        <authorList>
            <person name="Kaushik A."/>
        </authorList>
    </citation>
    <scope>NUCLEOTIDE SEQUENCE</scope>
    <source>
        <strain evidence="1">AG3-T5</strain>
    </source>
</reference>
<dbReference type="EMBL" id="CAJMWW010000082">
    <property type="protein sequence ID" value="CAE6428504.1"/>
    <property type="molecule type" value="Genomic_DNA"/>
</dbReference>
<accession>A0A8H3AMA0</accession>
<proteinExistence type="predicted"/>
<organism evidence="1 2">
    <name type="scientific">Rhizoctonia solani</name>
    <dbReference type="NCBI Taxonomy" id="456999"/>
    <lineage>
        <taxon>Eukaryota</taxon>
        <taxon>Fungi</taxon>
        <taxon>Dikarya</taxon>
        <taxon>Basidiomycota</taxon>
        <taxon>Agaricomycotina</taxon>
        <taxon>Agaricomycetes</taxon>
        <taxon>Cantharellales</taxon>
        <taxon>Ceratobasidiaceae</taxon>
        <taxon>Rhizoctonia</taxon>
    </lineage>
</organism>
<dbReference type="Proteomes" id="UP000663841">
    <property type="component" value="Unassembled WGS sequence"/>
</dbReference>
<comment type="caution">
    <text evidence="1">The sequence shown here is derived from an EMBL/GenBank/DDBJ whole genome shotgun (WGS) entry which is preliminary data.</text>
</comment>
<gene>
    <name evidence="1" type="ORF">RDB_LOCUS60287</name>
</gene>
<protein>
    <submittedName>
        <fullName evidence="1">Uncharacterized protein</fullName>
    </submittedName>
</protein>